<comment type="caution">
    <text evidence="1">The sequence shown here is derived from an EMBL/GenBank/DDBJ whole genome shotgun (WGS) entry which is preliminary data.</text>
</comment>
<evidence type="ECO:0000313" key="2">
    <source>
        <dbReference type="Proteomes" id="UP000229056"/>
    </source>
</evidence>
<reference evidence="2" key="1">
    <citation type="submission" date="2017-09" db="EMBL/GenBank/DDBJ databases">
        <title>Depth-based differentiation of microbial function through sediment-hosted aquifers and enrichment of novel symbionts in the deep terrestrial subsurface.</title>
        <authorList>
            <person name="Probst A.J."/>
            <person name="Ladd B."/>
            <person name="Jarett J.K."/>
            <person name="Geller-Mcgrath D.E."/>
            <person name="Sieber C.M.K."/>
            <person name="Emerson J.B."/>
            <person name="Anantharaman K."/>
            <person name="Thomas B.C."/>
            <person name="Malmstrom R."/>
            <person name="Stieglmeier M."/>
            <person name="Klingl A."/>
            <person name="Woyke T."/>
            <person name="Ryan C.M."/>
            <person name="Banfield J.F."/>
        </authorList>
    </citation>
    <scope>NUCLEOTIDE SEQUENCE [LARGE SCALE GENOMIC DNA]</scope>
</reference>
<sequence length="97" mass="10831">MRPHFVFVPGRTLSQPIRRRTTTSARKRIVDYYGDVSVDLATCRCLIGDTPDSFHHPATQVSRAVQFAGLMTPPALAPPAHLEKTKLKIKLKSRSSM</sequence>
<protein>
    <submittedName>
        <fullName evidence="1">Uncharacterized protein</fullName>
    </submittedName>
</protein>
<proteinExistence type="predicted"/>
<name>A0A2H0W5X3_9BACT</name>
<organism evidence="1 2">
    <name type="scientific">Candidatus Buchananbacteria bacterium CG10_big_fil_rev_8_21_14_0_10_33_19</name>
    <dbReference type="NCBI Taxonomy" id="1974525"/>
    <lineage>
        <taxon>Bacteria</taxon>
        <taxon>Candidatus Buchananiibacteriota</taxon>
    </lineage>
</organism>
<dbReference type="Proteomes" id="UP000229056">
    <property type="component" value="Unassembled WGS sequence"/>
</dbReference>
<evidence type="ECO:0000313" key="1">
    <source>
        <dbReference type="EMBL" id="PIS06011.1"/>
    </source>
</evidence>
<accession>A0A2H0W5X3</accession>
<gene>
    <name evidence="1" type="ORF">COT80_04575</name>
</gene>
<dbReference type="AlphaFoldDB" id="A0A2H0W5X3"/>
<dbReference type="EMBL" id="PEZY01000012">
    <property type="protein sequence ID" value="PIS06011.1"/>
    <property type="molecule type" value="Genomic_DNA"/>
</dbReference>